<evidence type="ECO:0000256" key="1">
    <source>
        <dbReference type="SAM" id="Phobius"/>
    </source>
</evidence>
<feature type="transmembrane region" description="Helical" evidence="1">
    <location>
        <begin position="159"/>
        <end position="184"/>
    </location>
</feature>
<accession>A0A849L5B9</accession>
<feature type="transmembrane region" description="Helical" evidence="1">
    <location>
        <begin position="79"/>
        <end position="104"/>
    </location>
</feature>
<sequence length="220" mass="24759">MFKRRKPLSFWRKLREGVYPRRGWRRAIEYVGHRLKRLPDTPHKISLGFACGVFVSFSPLFGLHFLYAALIAWMIRGNILAAMIGTFVGNPVTFPVFGAISLGLGRRMFGMSGSGPDQATVQQAFTGALSDLWESFLSIFGLGHASWGRLGTFWSDVFVPYFVGGLLPGLIAAVIFYFLTRPLVAAYQARRRSRLLHKAQERLARQKAEHAARRLANEGR</sequence>
<feature type="domain" description="DUF2062" evidence="2">
    <location>
        <begin position="26"/>
        <end position="192"/>
    </location>
</feature>
<keyword evidence="1" id="KW-1133">Transmembrane helix</keyword>
<evidence type="ECO:0000313" key="3">
    <source>
        <dbReference type="EMBL" id="NNU81556.1"/>
    </source>
</evidence>
<proteinExistence type="predicted"/>
<protein>
    <submittedName>
        <fullName evidence="3">DUF2062 domain-containing protein</fullName>
    </submittedName>
</protein>
<organism evidence="3 4">
    <name type="scientific">Halovulum dunhuangense</name>
    <dbReference type="NCBI Taxonomy" id="1505036"/>
    <lineage>
        <taxon>Bacteria</taxon>
        <taxon>Pseudomonadati</taxon>
        <taxon>Pseudomonadota</taxon>
        <taxon>Alphaproteobacteria</taxon>
        <taxon>Rhodobacterales</taxon>
        <taxon>Paracoccaceae</taxon>
        <taxon>Halovulum</taxon>
    </lineage>
</organism>
<dbReference type="PANTHER" id="PTHR40547">
    <property type="entry name" value="SLL0298 PROTEIN"/>
    <property type="match status" value="1"/>
</dbReference>
<keyword evidence="4" id="KW-1185">Reference proteome</keyword>
<comment type="caution">
    <text evidence="3">The sequence shown here is derived from an EMBL/GenBank/DDBJ whole genome shotgun (WGS) entry which is preliminary data.</text>
</comment>
<evidence type="ECO:0000313" key="4">
    <source>
        <dbReference type="Proteomes" id="UP000572377"/>
    </source>
</evidence>
<dbReference type="Proteomes" id="UP000572377">
    <property type="component" value="Unassembled WGS sequence"/>
</dbReference>
<dbReference type="PANTHER" id="PTHR40547:SF1">
    <property type="entry name" value="SLL0298 PROTEIN"/>
    <property type="match status" value="1"/>
</dbReference>
<reference evidence="3 4" key="1">
    <citation type="submission" date="2020-05" db="EMBL/GenBank/DDBJ databases">
        <title>Gimesia benthica sp. nov., a novel planctomycete isolated from a deep-sea water sample of the Northwest Indian Ocean.</title>
        <authorList>
            <person name="Wang J."/>
            <person name="Ruan C."/>
            <person name="Song L."/>
            <person name="Zhu Y."/>
            <person name="Li A."/>
            <person name="Zheng X."/>
            <person name="Wang L."/>
            <person name="Lu Z."/>
            <person name="Huang Y."/>
            <person name="Du W."/>
            <person name="Zhou Y."/>
            <person name="Huang L."/>
            <person name="Dai X."/>
        </authorList>
    </citation>
    <scope>NUCLEOTIDE SEQUENCE [LARGE SCALE GENOMIC DNA]</scope>
    <source>
        <strain evidence="3 4">YYQ-30</strain>
    </source>
</reference>
<dbReference type="AlphaFoldDB" id="A0A849L5B9"/>
<dbReference type="EMBL" id="JABFBC010000002">
    <property type="protein sequence ID" value="NNU81556.1"/>
    <property type="molecule type" value="Genomic_DNA"/>
</dbReference>
<feature type="transmembrane region" description="Helical" evidence="1">
    <location>
        <begin position="125"/>
        <end position="147"/>
    </location>
</feature>
<feature type="transmembrane region" description="Helical" evidence="1">
    <location>
        <begin position="45"/>
        <end position="73"/>
    </location>
</feature>
<dbReference type="Pfam" id="PF09835">
    <property type="entry name" value="DUF2062"/>
    <property type="match status" value="1"/>
</dbReference>
<gene>
    <name evidence="3" type="ORF">HMH01_14040</name>
</gene>
<dbReference type="InterPro" id="IPR018639">
    <property type="entry name" value="DUF2062"/>
</dbReference>
<keyword evidence="1" id="KW-0812">Transmembrane</keyword>
<keyword evidence="1" id="KW-0472">Membrane</keyword>
<name>A0A849L5B9_9RHOB</name>
<evidence type="ECO:0000259" key="2">
    <source>
        <dbReference type="Pfam" id="PF09835"/>
    </source>
</evidence>